<dbReference type="GO" id="GO:0016491">
    <property type="term" value="F:oxidoreductase activity"/>
    <property type="evidence" value="ECO:0007669"/>
    <property type="project" value="UniProtKB-KW"/>
</dbReference>
<dbReference type="PANTHER" id="PTHR24320">
    <property type="entry name" value="RETINOL DEHYDROGENASE"/>
    <property type="match status" value="1"/>
</dbReference>
<keyword evidence="2" id="KW-0560">Oxidoreductase</keyword>
<dbReference type="AlphaFoldDB" id="A0A846YJ55"/>
<dbReference type="RefSeq" id="WP_062976452.1">
    <property type="nucleotide sequence ID" value="NZ_JAAXOT010000006.1"/>
</dbReference>
<protein>
    <submittedName>
        <fullName evidence="3">SDR family NAD(P)-dependent oxidoreductase</fullName>
    </submittedName>
</protein>
<dbReference type="Gene3D" id="3.40.50.720">
    <property type="entry name" value="NAD(P)-binding Rossmann-like Domain"/>
    <property type="match status" value="1"/>
</dbReference>
<dbReference type="PRINTS" id="PR00081">
    <property type="entry name" value="GDHRDH"/>
</dbReference>
<dbReference type="EMBL" id="JAAXOT010000006">
    <property type="protein sequence ID" value="NKY57148.1"/>
    <property type="molecule type" value="Genomic_DNA"/>
</dbReference>
<evidence type="ECO:0000313" key="4">
    <source>
        <dbReference type="Proteomes" id="UP000570678"/>
    </source>
</evidence>
<comment type="caution">
    <text evidence="3">The sequence shown here is derived from an EMBL/GenBank/DDBJ whole genome shotgun (WGS) entry which is preliminary data.</text>
</comment>
<dbReference type="InterPro" id="IPR036291">
    <property type="entry name" value="NAD(P)-bd_dom_sf"/>
</dbReference>
<name>A0A846YJ55_9NOCA</name>
<dbReference type="Proteomes" id="UP000570678">
    <property type="component" value="Unassembled WGS sequence"/>
</dbReference>
<organism evidence="3 4">
    <name type="scientific">Nocardia flavorosea</name>
    <dbReference type="NCBI Taxonomy" id="53429"/>
    <lineage>
        <taxon>Bacteria</taxon>
        <taxon>Bacillati</taxon>
        <taxon>Actinomycetota</taxon>
        <taxon>Actinomycetes</taxon>
        <taxon>Mycobacteriales</taxon>
        <taxon>Nocardiaceae</taxon>
        <taxon>Nocardia</taxon>
    </lineage>
</organism>
<gene>
    <name evidence="3" type="ORF">HGA15_13470</name>
</gene>
<dbReference type="Pfam" id="PF00106">
    <property type="entry name" value="adh_short"/>
    <property type="match status" value="1"/>
</dbReference>
<sequence length="297" mass="32098">MSGNTHHPSPESESLDGRVAVVTGATSGIGAAAATGLAERGANVVLVGRDTDRLDAVAAAVGPYCSPGNDCATYFADLTDLGSVRALARRLGAEYPRIDVLANNAGVAVKHKERTGDGFDLVFQTNYLAHFLLAQLLRHNLSGGRIITTSSVAHWAGRFDPGRPDRQRRVGRLLPRYGSTKRMSMLFAAEAARRWPDILSVSFHPGFVRTPFMRHSVSARLLMAWHPAGRSPAEGADTLLWLAGHDRTALDNGGYYFDRRRARAHPQVGDAATAERLWRWSLDAIGLQLGQVPADLA</sequence>
<dbReference type="SUPFAM" id="SSF51735">
    <property type="entry name" value="NAD(P)-binding Rossmann-fold domains"/>
    <property type="match status" value="1"/>
</dbReference>
<proteinExistence type="inferred from homology"/>
<dbReference type="PANTHER" id="PTHR24320:SF148">
    <property type="entry name" value="NAD(P)-BINDING ROSSMANN-FOLD SUPERFAMILY PROTEIN"/>
    <property type="match status" value="1"/>
</dbReference>
<evidence type="ECO:0000256" key="2">
    <source>
        <dbReference type="ARBA" id="ARBA00023002"/>
    </source>
</evidence>
<reference evidence="3 4" key="1">
    <citation type="submission" date="2020-04" db="EMBL/GenBank/DDBJ databases">
        <title>MicrobeNet Type strains.</title>
        <authorList>
            <person name="Nicholson A.C."/>
        </authorList>
    </citation>
    <scope>NUCLEOTIDE SEQUENCE [LARGE SCALE GENOMIC DNA]</scope>
    <source>
        <strain evidence="3 4">JCM 3332</strain>
    </source>
</reference>
<evidence type="ECO:0000256" key="1">
    <source>
        <dbReference type="ARBA" id="ARBA00006484"/>
    </source>
</evidence>
<evidence type="ECO:0000313" key="3">
    <source>
        <dbReference type="EMBL" id="NKY57148.1"/>
    </source>
</evidence>
<dbReference type="InterPro" id="IPR002347">
    <property type="entry name" value="SDR_fam"/>
</dbReference>
<keyword evidence="4" id="KW-1185">Reference proteome</keyword>
<comment type="similarity">
    <text evidence="1">Belongs to the short-chain dehydrogenases/reductases (SDR) family.</text>
</comment>
<accession>A0A846YJ55</accession>